<evidence type="ECO:0000313" key="2">
    <source>
        <dbReference type="Proteomes" id="UP000075321"/>
    </source>
</evidence>
<name>A0A151AHV7_9EURY</name>
<organism evidence="1 2">
    <name type="scientific">Halalkalicoccus paucihalophilus</name>
    <dbReference type="NCBI Taxonomy" id="1008153"/>
    <lineage>
        <taxon>Archaea</taxon>
        <taxon>Methanobacteriati</taxon>
        <taxon>Methanobacteriota</taxon>
        <taxon>Stenosarchaea group</taxon>
        <taxon>Halobacteria</taxon>
        <taxon>Halobacteriales</taxon>
        <taxon>Halococcaceae</taxon>
        <taxon>Halalkalicoccus</taxon>
    </lineage>
</organism>
<accession>A0A151AHV7</accession>
<evidence type="ECO:0000313" key="1">
    <source>
        <dbReference type="EMBL" id="KYH27266.1"/>
    </source>
</evidence>
<reference evidence="1 2" key="1">
    <citation type="submission" date="2016-02" db="EMBL/GenBank/DDBJ databases">
        <title>Genome sequence of Halalkalicoccus paucihalophilus DSM 24557.</title>
        <authorList>
            <person name="Poehlein A."/>
            <person name="Daniel R."/>
        </authorList>
    </citation>
    <scope>NUCLEOTIDE SEQUENCE [LARGE SCALE GENOMIC DNA]</scope>
    <source>
        <strain evidence="1 2">DSM 24557</strain>
    </source>
</reference>
<keyword evidence="2" id="KW-1185">Reference proteome</keyword>
<protein>
    <recommendedName>
        <fullName evidence="3">Small CPxCG-related zinc finger protein</fullName>
    </recommendedName>
</protein>
<dbReference type="InterPro" id="IPR055985">
    <property type="entry name" value="DUF7563"/>
</dbReference>
<comment type="caution">
    <text evidence="1">The sequence shown here is derived from an EMBL/GenBank/DDBJ whole genome shotgun (WGS) entry which is preliminary data.</text>
</comment>
<dbReference type="Proteomes" id="UP000075321">
    <property type="component" value="Unassembled WGS sequence"/>
</dbReference>
<evidence type="ECO:0008006" key="3">
    <source>
        <dbReference type="Google" id="ProtNLM"/>
    </source>
</evidence>
<dbReference type="EMBL" id="LTAZ01000002">
    <property type="protein sequence ID" value="KYH27266.1"/>
    <property type="molecule type" value="Genomic_DNA"/>
</dbReference>
<gene>
    <name evidence="1" type="ORF">HAPAU_07190</name>
</gene>
<dbReference type="AlphaFoldDB" id="A0A151AHV7"/>
<dbReference type="Pfam" id="PF24444">
    <property type="entry name" value="DUF7563"/>
    <property type="match status" value="1"/>
</dbReference>
<proteinExistence type="predicted"/>
<sequence>MQMPTCATCGEHVTGRFQRVFAGNDGEVYGCPACTDMTAIINGAPARR</sequence>
<dbReference type="PATRIC" id="fig|1008153.3.peg.722"/>